<keyword evidence="2" id="KW-1185">Reference proteome</keyword>
<dbReference type="AlphaFoldDB" id="A0A1M6HG53"/>
<name>A0A1M6HG53_9RHOB</name>
<dbReference type="EMBL" id="FQYO01000006">
    <property type="protein sequence ID" value="SHJ21206.1"/>
    <property type="molecule type" value="Genomic_DNA"/>
</dbReference>
<accession>A0A1M6HG53</accession>
<protein>
    <recommendedName>
        <fullName evidence="3">Anti-sigma factor NepR domain-containing protein</fullName>
    </recommendedName>
</protein>
<evidence type="ECO:0000313" key="1">
    <source>
        <dbReference type="EMBL" id="SHJ21206.1"/>
    </source>
</evidence>
<organism evidence="1 2">
    <name type="scientific">Wenxinia saemankumensis</name>
    <dbReference type="NCBI Taxonomy" id="1447782"/>
    <lineage>
        <taxon>Bacteria</taxon>
        <taxon>Pseudomonadati</taxon>
        <taxon>Pseudomonadota</taxon>
        <taxon>Alphaproteobacteria</taxon>
        <taxon>Rhodobacterales</taxon>
        <taxon>Roseobacteraceae</taxon>
        <taxon>Wenxinia</taxon>
    </lineage>
</organism>
<sequence>MFFQDETDDDPTLHVRDCLRRVYEDTAPAAEDERFRSLIARLREAERQARH</sequence>
<dbReference type="Proteomes" id="UP000184292">
    <property type="component" value="Unassembled WGS sequence"/>
</dbReference>
<gene>
    <name evidence="1" type="ORF">SAMN05444417_3215</name>
</gene>
<dbReference type="RefSeq" id="WP_170865660.1">
    <property type="nucleotide sequence ID" value="NZ_FQYO01000006.1"/>
</dbReference>
<evidence type="ECO:0008006" key="3">
    <source>
        <dbReference type="Google" id="ProtNLM"/>
    </source>
</evidence>
<evidence type="ECO:0000313" key="2">
    <source>
        <dbReference type="Proteomes" id="UP000184292"/>
    </source>
</evidence>
<proteinExistence type="predicted"/>
<reference evidence="1 2" key="1">
    <citation type="submission" date="2016-11" db="EMBL/GenBank/DDBJ databases">
        <authorList>
            <person name="Jaros S."/>
            <person name="Januszkiewicz K."/>
            <person name="Wedrychowicz H."/>
        </authorList>
    </citation>
    <scope>NUCLEOTIDE SEQUENCE [LARGE SCALE GENOMIC DNA]</scope>
    <source>
        <strain evidence="1 2">DSM 100565</strain>
    </source>
</reference>